<organism evidence="1 2">
    <name type="scientific">Mycena rosella</name>
    <name type="common">Pink bonnet</name>
    <name type="synonym">Agaricus rosellus</name>
    <dbReference type="NCBI Taxonomy" id="1033263"/>
    <lineage>
        <taxon>Eukaryota</taxon>
        <taxon>Fungi</taxon>
        <taxon>Dikarya</taxon>
        <taxon>Basidiomycota</taxon>
        <taxon>Agaricomycotina</taxon>
        <taxon>Agaricomycetes</taxon>
        <taxon>Agaricomycetidae</taxon>
        <taxon>Agaricales</taxon>
        <taxon>Marasmiineae</taxon>
        <taxon>Mycenaceae</taxon>
        <taxon>Mycena</taxon>
    </lineage>
</organism>
<dbReference type="AlphaFoldDB" id="A0AAD7FXS8"/>
<comment type="caution">
    <text evidence="1">The sequence shown here is derived from an EMBL/GenBank/DDBJ whole genome shotgun (WGS) entry which is preliminary data.</text>
</comment>
<dbReference type="EMBL" id="JARKIE010000374">
    <property type="protein sequence ID" value="KAJ7648837.1"/>
    <property type="molecule type" value="Genomic_DNA"/>
</dbReference>
<gene>
    <name evidence="1" type="ORF">B0H17DRAFT_1147926</name>
</gene>
<protein>
    <submittedName>
        <fullName evidence="1">Uncharacterized protein</fullName>
    </submittedName>
</protein>
<evidence type="ECO:0000313" key="2">
    <source>
        <dbReference type="Proteomes" id="UP001221757"/>
    </source>
</evidence>
<keyword evidence="2" id="KW-1185">Reference proteome</keyword>
<dbReference type="Proteomes" id="UP001221757">
    <property type="component" value="Unassembled WGS sequence"/>
</dbReference>
<evidence type="ECO:0000313" key="1">
    <source>
        <dbReference type="EMBL" id="KAJ7648837.1"/>
    </source>
</evidence>
<proteinExistence type="predicted"/>
<reference evidence="1" key="1">
    <citation type="submission" date="2023-03" db="EMBL/GenBank/DDBJ databases">
        <title>Massive genome expansion in bonnet fungi (Mycena s.s.) driven by repeated elements and novel gene families across ecological guilds.</title>
        <authorList>
            <consortium name="Lawrence Berkeley National Laboratory"/>
            <person name="Harder C.B."/>
            <person name="Miyauchi S."/>
            <person name="Viragh M."/>
            <person name="Kuo A."/>
            <person name="Thoen E."/>
            <person name="Andreopoulos B."/>
            <person name="Lu D."/>
            <person name="Skrede I."/>
            <person name="Drula E."/>
            <person name="Henrissat B."/>
            <person name="Morin E."/>
            <person name="Kohler A."/>
            <person name="Barry K."/>
            <person name="LaButti K."/>
            <person name="Morin E."/>
            <person name="Salamov A."/>
            <person name="Lipzen A."/>
            <person name="Mereny Z."/>
            <person name="Hegedus B."/>
            <person name="Baldrian P."/>
            <person name="Stursova M."/>
            <person name="Weitz H."/>
            <person name="Taylor A."/>
            <person name="Grigoriev I.V."/>
            <person name="Nagy L.G."/>
            <person name="Martin F."/>
            <person name="Kauserud H."/>
        </authorList>
    </citation>
    <scope>NUCLEOTIDE SEQUENCE</scope>
    <source>
        <strain evidence="1">CBHHK067</strain>
    </source>
</reference>
<name>A0AAD7FXS8_MYCRO</name>
<sequence length="123" mass="13463">MKTEAPSAHIERIGSSRQYHKWGWDLPPNGTCRWELPSIPQVRMAAPAYTVNGDGSSRPNHKWERELHLRVGAPGQSMGSVQELLAMSCGSTHAVVHGYIQCAMGPPTEVSWELPPAPVEAPI</sequence>
<accession>A0AAD7FXS8</accession>